<dbReference type="EMBL" id="JOJP01000001">
    <property type="protein sequence ID" value="KEI69621.1"/>
    <property type="molecule type" value="Genomic_DNA"/>
</dbReference>
<evidence type="ECO:0000313" key="2">
    <source>
        <dbReference type="Proteomes" id="UP000027997"/>
    </source>
</evidence>
<organism evidence="1 2">
    <name type="scientific">Endozoicomonas elysicola</name>
    <dbReference type="NCBI Taxonomy" id="305900"/>
    <lineage>
        <taxon>Bacteria</taxon>
        <taxon>Pseudomonadati</taxon>
        <taxon>Pseudomonadota</taxon>
        <taxon>Gammaproteobacteria</taxon>
        <taxon>Oceanospirillales</taxon>
        <taxon>Endozoicomonadaceae</taxon>
        <taxon>Endozoicomonas</taxon>
    </lineage>
</organism>
<reference evidence="1 2" key="1">
    <citation type="submission" date="2014-06" db="EMBL/GenBank/DDBJ databases">
        <title>Whole Genome Sequences of Three Symbiotic Endozoicomonas Bacteria.</title>
        <authorList>
            <person name="Neave M.J."/>
            <person name="Apprill A."/>
            <person name="Voolstra C.R."/>
        </authorList>
    </citation>
    <scope>NUCLEOTIDE SEQUENCE [LARGE SCALE GENOMIC DNA]</scope>
    <source>
        <strain evidence="1 2">DSM 22380</strain>
    </source>
</reference>
<name>A0A081K645_9GAMM</name>
<protein>
    <recommendedName>
        <fullName evidence="3">DUF2491 domain-containing protein</fullName>
    </recommendedName>
</protein>
<sequence length="216" mass="24247">MIFDWFKSKKEDSVSLPSPLNLRLGSAVELDLLPFQMMREKLGFTLPEGLQTIEAAGFIDLGAGSALSRFYTADDGFIQISTSGGYETQNIDDIKFFVFTQTHNIASQSGVNLWVSENGLIGDKRFQLDEALYQRVWDETIPGRIEPVSFTETVHSRDESIAPYDVDHLAMLYQRQIDGSERYEYLLTSLEFSGEDEATAVVSLGFDLELSSMNIT</sequence>
<keyword evidence="2" id="KW-1185">Reference proteome</keyword>
<comment type="caution">
    <text evidence="1">The sequence shown here is derived from an EMBL/GenBank/DDBJ whole genome shotgun (WGS) entry which is preliminary data.</text>
</comment>
<gene>
    <name evidence="1" type="ORF">GV64_01670</name>
</gene>
<evidence type="ECO:0000313" key="1">
    <source>
        <dbReference type="EMBL" id="KEI69621.1"/>
    </source>
</evidence>
<evidence type="ECO:0008006" key="3">
    <source>
        <dbReference type="Google" id="ProtNLM"/>
    </source>
</evidence>
<dbReference type="AlphaFoldDB" id="A0A081K645"/>
<dbReference type="STRING" id="305900.GV64_01670"/>
<dbReference type="Pfam" id="PF10679">
    <property type="entry name" value="DUF2491"/>
    <property type="match status" value="1"/>
</dbReference>
<dbReference type="InterPro" id="IPR019621">
    <property type="entry name" value="DUF2491"/>
</dbReference>
<proteinExistence type="predicted"/>
<dbReference type="eggNOG" id="ENOG50336P8">
    <property type="taxonomic scope" value="Bacteria"/>
</dbReference>
<dbReference type="Proteomes" id="UP000027997">
    <property type="component" value="Unassembled WGS sequence"/>
</dbReference>
<dbReference type="RefSeq" id="WP_020581941.1">
    <property type="nucleotide sequence ID" value="NZ_JOJP01000001.1"/>
</dbReference>
<accession>A0A081K645</accession>